<evidence type="ECO:0008006" key="7">
    <source>
        <dbReference type="Google" id="ProtNLM"/>
    </source>
</evidence>
<dbReference type="EMBL" id="AMQN01000495">
    <property type="status" value="NOT_ANNOTATED_CDS"/>
    <property type="molecule type" value="Genomic_DNA"/>
</dbReference>
<feature type="region of interest" description="Disordered" evidence="3">
    <location>
        <begin position="258"/>
        <end position="280"/>
    </location>
</feature>
<name>R7VM07_CAPTE</name>
<evidence type="ECO:0000256" key="2">
    <source>
        <dbReference type="ARBA" id="ARBA00023054"/>
    </source>
</evidence>
<dbReference type="InterPro" id="IPR032017">
    <property type="entry name" value="FAM76"/>
</dbReference>
<reference evidence="4 6" key="2">
    <citation type="journal article" date="2013" name="Nature">
        <title>Insights into bilaterian evolution from three spiralian genomes.</title>
        <authorList>
            <person name="Simakov O."/>
            <person name="Marletaz F."/>
            <person name="Cho S.J."/>
            <person name="Edsinger-Gonzales E."/>
            <person name="Havlak P."/>
            <person name="Hellsten U."/>
            <person name="Kuo D.H."/>
            <person name="Larsson T."/>
            <person name="Lv J."/>
            <person name="Arendt D."/>
            <person name="Savage R."/>
            <person name="Osoegawa K."/>
            <person name="de Jong P."/>
            <person name="Grimwood J."/>
            <person name="Chapman J.A."/>
            <person name="Shapiro H."/>
            <person name="Aerts A."/>
            <person name="Otillar R.P."/>
            <person name="Terry A.Y."/>
            <person name="Boore J.L."/>
            <person name="Grigoriev I.V."/>
            <person name="Lindberg D.R."/>
            <person name="Seaver E.C."/>
            <person name="Weisblat D.A."/>
            <person name="Putnam N.H."/>
            <person name="Rokhsar D.S."/>
        </authorList>
    </citation>
    <scope>NUCLEOTIDE SEQUENCE</scope>
    <source>
        <strain evidence="4 6">I ESC-2004</strain>
    </source>
</reference>
<proteinExistence type="inferred from homology"/>
<dbReference type="Proteomes" id="UP000014760">
    <property type="component" value="Unassembled WGS sequence"/>
</dbReference>
<keyword evidence="2" id="KW-0175">Coiled coil</keyword>
<dbReference type="PANTHER" id="PTHR46176:SF1">
    <property type="entry name" value="LD21662P"/>
    <property type="match status" value="1"/>
</dbReference>
<dbReference type="EnsemblMetazoa" id="CapteT166048">
    <property type="protein sequence ID" value="CapteP166048"/>
    <property type="gene ID" value="CapteG166048"/>
</dbReference>
<keyword evidence="6" id="KW-1185">Reference proteome</keyword>
<dbReference type="AlphaFoldDB" id="R7VM07"/>
<gene>
    <name evidence="4" type="ORF">CAPTEDRAFT_166048</name>
</gene>
<feature type="compositionally biased region" description="Basic and acidic residues" evidence="3">
    <location>
        <begin position="147"/>
        <end position="159"/>
    </location>
</feature>
<organism evidence="4">
    <name type="scientific">Capitella teleta</name>
    <name type="common">Polychaete worm</name>
    <dbReference type="NCBI Taxonomy" id="283909"/>
    <lineage>
        <taxon>Eukaryota</taxon>
        <taxon>Metazoa</taxon>
        <taxon>Spiralia</taxon>
        <taxon>Lophotrochozoa</taxon>
        <taxon>Annelida</taxon>
        <taxon>Polychaeta</taxon>
        <taxon>Sedentaria</taxon>
        <taxon>Scolecida</taxon>
        <taxon>Capitellidae</taxon>
        <taxon>Capitella</taxon>
    </lineage>
</organism>
<protein>
    <recommendedName>
        <fullName evidence="7">Protein FAM76A</fullName>
    </recommendedName>
</protein>
<dbReference type="EMBL" id="KB291799">
    <property type="protein sequence ID" value="ELU18711.1"/>
    <property type="molecule type" value="Genomic_DNA"/>
</dbReference>
<dbReference type="HOGENOM" id="CLU_029220_1_0_1"/>
<dbReference type="Pfam" id="PF16046">
    <property type="entry name" value="FAM76"/>
    <property type="match status" value="2"/>
</dbReference>
<dbReference type="OMA" id="CACAYKR"/>
<evidence type="ECO:0000313" key="6">
    <source>
        <dbReference type="Proteomes" id="UP000014760"/>
    </source>
</evidence>
<dbReference type="GO" id="GO:0016607">
    <property type="term" value="C:nuclear speck"/>
    <property type="evidence" value="ECO:0007669"/>
    <property type="project" value="TreeGrafter"/>
</dbReference>
<dbReference type="PANTHER" id="PTHR46176">
    <property type="entry name" value="LD21662P"/>
    <property type="match status" value="1"/>
</dbReference>
<evidence type="ECO:0000256" key="1">
    <source>
        <dbReference type="ARBA" id="ARBA00009097"/>
    </source>
</evidence>
<feature type="region of interest" description="Disordered" evidence="3">
    <location>
        <begin position="144"/>
        <end position="173"/>
    </location>
</feature>
<dbReference type="STRING" id="283909.R7VM07"/>
<comment type="similarity">
    <text evidence="1">Belongs to the FAM76 family.</text>
</comment>
<accession>R7VM07</accession>
<evidence type="ECO:0000313" key="5">
    <source>
        <dbReference type="EnsemblMetazoa" id="CapteP166048"/>
    </source>
</evidence>
<dbReference type="OrthoDB" id="3689at2759"/>
<reference evidence="5" key="3">
    <citation type="submission" date="2015-06" db="UniProtKB">
        <authorList>
            <consortium name="EnsemblMetazoa"/>
        </authorList>
    </citation>
    <scope>IDENTIFICATION</scope>
</reference>
<sequence length="307" mass="35145">MEALFACTKCHSRHPFEELSDGEQLCKDCRNNYPIVKCTFCRTEFQQEDKTSTNSICKKCAFNVKTYGKPSACEYCSIIAAFIGSKCQRCTNSEKKYGAPLQCEQCKQQCAFDRKDDSRKKVEGRMLCWMCTITYKRVLAKNRHKTRQDQLKRGGREDSLQNTPLSSPGTSFNDFSGSEHIILITQLREEVEALKKQSALKEQSILDRDKKITELKAQNFEAEKIMRGKVQTLQKEHNLAQENLQGKVRDLQRQVSALSKTNRKAERSLERVASSTQLQQMQVKTEQEVVQAETHGSNTPVMNSEFT</sequence>
<reference evidence="6" key="1">
    <citation type="submission" date="2012-12" db="EMBL/GenBank/DDBJ databases">
        <authorList>
            <person name="Hellsten U."/>
            <person name="Grimwood J."/>
            <person name="Chapman J.A."/>
            <person name="Shapiro H."/>
            <person name="Aerts A."/>
            <person name="Otillar R.P."/>
            <person name="Terry A.Y."/>
            <person name="Boore J.L."/>
            <person name="Simakov O."/>
            <person name="Marletaz F."/>
            <person name="Cho S.-J."/>
            <person name="Edsinger-Gonzales E."/>
            <person name="Havlak P."/>
            <person name="Kuo D.-H."/>
            <person name="Larsson T."/>
            <person name="Lv J."/>
            <person name="Arendt D."/>
            <person name="Savage R."/>
            <person name="Osoegawa K."/>
            <person name="de Jong P."/>
            <person name="Lindberg D.R."/>
            <person name="Seaver E.C."/>
            <person name="Weisblat D.A."/>
            <person name="Putnam N.H."/>
            <person name="Grigoriev I.V."/>
            <person name="Rokhsar D.S."/>
        </authorList>
    </citation>
    <scope>NUCLEOTIDE SEQUENCE</scope>
    <source>
        <strain evidence="6">I ESC-2004</strain>
    </source>
</reference>
<dbReference type="FunCoup" id="R7VM07">
    <property type="interactions" value="963"/>
</dbReference>
<feature type="compositionally biased region" description="Polar residues" evidence="3">
    <location>
        <begin position="160"/>
        <end position="173"/>
    </location>
</feature>
<evidence type="ECO:0000313" key="4">
    <source>
        <dbReference type="EMBL" id="ELU18711.1"/>
    </source>
</evidence>
<evidence type="ECO:0000256" key="3">
    <source>
        <dbReference type="SAM" id="MobiDB-lite"/>
    </source>
</evidence>